<dbReference type="GO" id="GO:0046872">
    <property type="term" value="F:metal ion binding"/>
    <property type="evidence" value="ECO:0007669"/>
    <property type="project" value="UniProtKB-KW"/>
</dbReference>
<dbReference type="Proteomes" id="UP000184476">
    <property type="component" value="Unassembled WGS sequence"/>
</dbReference>
<dbReference type="InterPro" id="IPR008915">
    <property type="entry name" value="Peptidase_M50"/>
</dbReference>
<keyword evidence="8 11" id="KW-1133">Transmembrane helix</keyword>
<dbReference type="InterPro" id="IPR004387">
    <property type="entry name" value="Pept_M50_Zn"/>
</dbReference>
<comment type="cofactor">
    <cofactor evidence="1 11">
        <name>Zn(2+)</name>
        <dbReference type="ChEBI" id="CHEBI:29105"/>
    </cofactor>
</comment>
<dbReference type="GO" id="GO:0004222">
    <property type="term" value="F:metalloendopeptidase activity"/>
    <property type="evidence" value="ECO:0007669"/>
    <property type="project" value="InterPro"/>
</dbReference>
<dbReference type="Pfam" id="PF02163">
    <property type="entry name" value="Peptidase_M50"/>
    <property type="match status" value="1"/>
</dbReference>
<dbReference type="SMART" id="SM00228">
    <property type="entry name" value="PDZ"/>
    <property type="match status" value="1"/>
</dbReference>
<dbReference type="EC" id="3.4.24.-" evidence="11"/>
<feature type="transmembrane region" description="Helical" evidence="11">
    <location>
        <begin position="174"/>
        <end position="198"/>
    </location>
</feature>
<keyword evidence="11" id="KW-0479">Metal-binding</keyword>
<dbReference type="AlphaFoldDB" id="A0A1M5AP61"/>
<dbReference type="NCBIfam" id="TIGR00054">
    <property type="entry name" value="RIP metalloprotease RseP"/>
    <property type="match status" value="1"/>
</dbReference>
<evidence type="ECO:0000256" key="3">
    <source>
        <dbReference type="ARBA" id="ARBA00007931"/>
    </source>
</evidence>
<gene>
    <name evidence="13" type="ORF">SAMN05444392_11524</name>
</gene>
<evidence type="ECO:0000256" key="9">
    <source>
        <dbReference type="ARBA" id="ARBA00023049"/>
    </source>
</evidence>
<evidence type="ECO:0000256" key="10">
    <source>
        <dbReference type="ARBA" id="ARBA00023136"/>
    </source>
</evidence>
<proteinExistence type="inferred from homology"/>
<reference evidence="13 14" key="1">
    <citation type="submission" date="2016-11" db="EMBL/GenBank/DDBJ databases">
        <authorList>
            <person name="Jaros S."/>
            <person name="Januszkiewicz K."/>
            <person name="Wedrychowicz H."/>
        </authorList>
    </citation>
    <scope>NUCLEOTIDE SEQUENCE [LARGE SCALE GENOMIC DNA]</scope>
    <source>
        <strain evidence="13 14">DSM 44666</strain>
    </source>
</reference>
<comment type="subcellular location">
    <subcellularLocation>
        <location evidence="2">Membrane</location>
        <topology evidence="2">Multi-pass membrane protein</topology>
    </subcellularLocation>
</comment>
<organism evidence="13 14">
    <name type="scientific">Seinonella peptonophila</name>
    <dbReference type="NCBI Taxonomy" id="112248"/>
    <lineage>
        <taxon>Bacteria</taxon>
        <taxon>Bacillati</taxon>
        <taxon>Bacillota</taxon>
        <taxon>Bacilli</taxon>
        <taxon>Bacillales</taxon>
        <taxon>Thermoactinomycetaceae</taxon>
        <taxon>Seinonella</taxon>
    </lineage>
</organism>
<dbReference type="CDD" id="cd23081">
    <property type="entry name" value="cpPDZ_EcRseP-like"/>
    <property type="match status" value="1"/>
</dbReference>
<dbReference type="PANTHER" id="PTHR42837">
    <property type="entry name" value="REGULATOR OF SIGMA-E PROTEASE RSEP"/>
    <property type="match status" value="1"/>
</dbReference>
<dbReference type="OrthoDB" id="9782003at2"/>
<dbReference type="InterPro" id="IPR041489">
    <property type="entry name" value="PDZ_6"/>
</dbReference>
<evidence type="ECO:0000256" key="11">
    <source>
        <dbReference type="RuleBase" id="RU362031"/>
    </source>
</evidence>
<dbReference type="EMBL" id="FQVL01000015">
    <property type="protein sequence ID" value="SHF32029.1"/>
    <property type="molecule type" value="Genomic_DNA"/>
</dbReference>
<dbReference type="InterPro" id="IPR001478">
    <property type="entry name" value="PDZ"/>
</dbReference>
<accession>A0A1M5AP61</accession>
<keyword evidence="6 11" id="KW-0378">Hydrolase</keyword>
<feature type="transmembrane region" description="Helical" evidence="11">
    <location>
        <begin position="6"/>
        <end position="25"/>
    </location>
</feature>
<evidence type="ECO:0000259" key="12">
    <source>
        <dbReference type="SMART" id="SM00228"/>
    </source>
</evidence>
<keyword evidence="14" id="KW-1185">Reference proteome</keyword>
<keyword evidence="7 11" id="KW-0862">Zinc</keyword>
<evidence type="ECO:0000313" key="14">
    <source>
        <dbReference type="Proteomes" id="UP000184476"/>
    </source>
</evidence>
<feature type="domain" description="PDZ" evidence="12">
    <location>
        <begin position="189"/>
        <end position="257"/>
    </location>
</feature>
<evidence type="ECO:0000256" key="1">
    <source>
        <dbReference type="ARBA" id="ARBA00001947"/>
    </source>
</evidence>
<dbReference type="Gene3D" id="2.30.42.10">
    <property type="match status" value="1"/>
</dbReference>
<dbReference type="GO" id="GO:0006508">
    <property type="term" value="P:proteolysis"/>
    <property type="evidence" value="ECO:0007669"/>
    <property type="project" value="UniProtKB-KW"/>
</dbReference>
<dbReference type="GO" id="GO:0016020">
    <property type="term" value="C:membrane"/>
    <property type="evidence" value="ECO:0007669"/>
    <property type="project" value="UniProtKB-SubCell"/>
</dbReference>
<evidence type="ECO:0000256" key="5">
    <source>
        <dbReference type="ARBA" id="ARBA00022692"/>
    </source>
</evidence>
<dbReference type="RefSeq" id="WP_073157393.1">
    <property type="nucleotide sequence ID" value="NZ_FQVL01000015.1"/>
</dbReference>
<evidence type="ECO:0000256" key="7">
    <source>
        <dbReference type="ARBA" id="ARBA00022833"/>
    </source>
</evidence>
<comment type="similarity">
    <text evidence="3 11">Belongs to the peptidase M50B family.</text>
</comment>
<dbReference type="STRING" id="112248.SAMN05444392_11524"/>
<keyword evidence="10 11" id="KW-0472">Membrane</keyword>
<dbReference type="CDD" id="cd06163">
    <property type="entry name" value="S2P-M50_PDZ_RseP-like"/>
    <property type="match status" value="1"/>
</dbReference>
<dbReference type="SUPFAM" id="SSF50156">
    <property type="entry name" value="PDZ domain-like"/>
    <property type="match status" value="1"/>
</dbReference>
<feature type="transmembrane region" description="Helical" evidence="11">
    <location>
        <begin position="390"/>
        <end position="408"/>
    </location>
</feature>
<name>A0A1M5AP61_9BACL</name>
<evidence type="ECO:0000256" key="2">
    <source>
        <dbReference type="ARBA" id="ARBA00004141"/>
    </source>
</evidence>
<keyword evidence="4 13" id="KW-0645">Protease</keyword>
<keyword evidence="5 11" id="KW-0812">Transmembrane</keyword>
<evidence type="ECO:0000256" key="6">
    <source>
        <dbReference type="ARBA" id="ARBA00022801"/>
    </source>
</evidence>
<evidence type="ECO:0000256" key="4">
    <source>
        <dbReference type="ARBA" id="ARBA00022670"/>
    </source>
</evidence>
<dbReference type="InterPro" id="IPR036034">
    <property type="entry name" value="PDZ_sf"/>
</dbReference>
<dbReference type="Pfam" id="PF17820">
    <property type="entry name" value="PDZ_6"/>
    <property type="match status" value="1"/>
</dbReference>
<sequence>MLTIITFILILGLLVFIHEMGHFLFAKRAGILVREFALGFGPKIFAKKVGETLYAIRILPLGGYVRMAGEDPEIHELKTGVSVFLHLNADQEVTEVYLYEPNETSNDEVQIGRILHYDFEHELTIQIENSQEQKRQFSMNPKATIHYSPKNVIQIAPWDRQFGSKKVGQKAMTIFAGPLFNIILTAFLFTLFVAVAPIQDLTIGKVLPNLPAKQVGIQAGDKIVAIDHSRIWTNDSLHYYLLSTKGKSFDITVERAGKNLTFPIQPEKTKENRYMIGVAFAQSKVGPVQAVIEGGKLTVDWTRIMLDSLGKLVTGDMSIKSLGGPVEMGRSTGEVAKAGLQPLIKWTALLSLNLGIINLLPIPALDGSRLLFIGLEAIRGKPINPNKESLVHFVGFAFLMMLMLIVTYNDIVRIFFA</sequence>
<keyword evidence="9 11" id="KW-0482">Metalloprotease</keyword>
<protein>
    <recommendedName>
        <fullName evidence="11">Zinc metalloprotease</fullName>
        <ecNumber evidence="11">3.4.24.-</ecNumber>
    </recommendedName>
</protein>
<dbReference type="PANTHER" id="PTHR42837:SF2">
    <property type="entry name" value="MEMBRANE METALLOPROTEASE ARASP2, CHLOROPLASTIC-RELATED"/>
    <property type="match status" value="1"/>
</dbReference>
<evidence type="ECO:0000256" key="8">
    <source>
        <dbReference type="ARBA" id="ARBA00022989"/>
    </source>
</evidence>
<evidence type="ECO:0000313" key="13">
    <source>
        <dbReference type="EMBL" id="SHF32029.1"/>
    </source>
</evidence>